<dbReference type="EMBL" id="CADEBC010000534">
    <property type="protein sequence ID" value="CAB3248459.1"/>
    <property type="molecule type" value="Genomic_DNA"/>
</dbReference>
<evidence type="ECO:0000313" key="4">
    <source>
        <dbReference type="Proteomes" id="UP000494106"/>
    </source>
</evidence>
<evidence type="ECO:0000313" key="3">
    <source>
        <dbReference type="EMBL" id="CAB3248459.1"/>
    </source>
</evidence>
<proteinExistence type="predicted"/>
<evidence type="ECO:0000256" key="1">
    <source>
        <dbReference type="ARBA" id="ARBA00022723"/>
    </source>
</evidence>
<accession>A0A8S1ANG4</accession>
<name>A0A8S1ANG4_ARCPL</name>
<organism evidence="3 4">
    <name type="scientific">Arctia plantaginis</name>
    <name type="common">Wood tiger moth</name>
    <name type="synonym">Phalaena plantaginis</name>
    <dbReference type="NCBI Taxonomy" id="874455"/>
    <lineage>
        <taxon>Eukaryota</taxon>
        <taxon>Metazoa</taxon>
        <taxon>Ecdysozoa</taxon>
        <taxon>Arthropoda</taxon>
        <taxon>Hexapoda</taxon>
        <taxon>Insecta</taxon>
        <taxon>Pterygota</taxon>
        <taxon>Neoptera</taxon>
        <taxon>Endopterygota</taxon>
        <taxon>Lepidoptera</taxon>
        <taxon>Glossata</taxon>
        <taxon>Ditrysia</taxon>
        <taxon>Noctuoidea</taxon>
        <taxon>Erebidae</taxon>
        <taxon>Arctiinae</taxon>
        <taxon>Arctia</taxon>
    </lineage>
</organism>
<gene>
    <name evidence="3" type="ORF">APLA_LOCUS11732</name>
</gene>
<dbReference type="InterPro" id="IPR029056">
    <property type="entry name" value="Ribokinase-like"/>
</dbReference>
<comment type="caution">
    <text evidence="3">The sequence shown here is derived from an EMBL/GenBank/DDBJ whole genome shotgun (WGS) entry which is preliminary data.</text>
</comment>
<dbReference type="Proteomes" id="UP000494106">
    <property type="component" value="Unassembled WGS sequence"/>
</dbReference>
<dbReference type="PANTHER" id="PTHR42909">
    <property type="entry name" value="ZGC:136858"/>
    <property type="match status" value="1"/>
</dbReference>
<dbReference type="GO" id="GO:0046872">
    <property type="term" value="F:metal ion binding"/>
    <property type="evidence" value="ECO:0007669"/>
    <property type="project" value="UniProtKB-KW"/>
</dbReference>
<protein>
    <recommendedName>
        <fullName evidence="2">Carbohydrate kinase PfkB domain-containing protein</fullName>
    </recommendedName>
</protein>
<dbReference type="AlphaFoldDB" id="A0A8S1ANG4"/>
<dbReference type="InterPro" id="IPR011611">
    <property type="entry name" value="PfkB_dom"/>
</dbReference>
<dbReference type="GO" id="GO:0004730">
    <property type="term" value="F:pseudouridylate synthase activity"/>
    <property type="evidence" value="ECO:0007669"/>
    <property type="project" value="TreeGrafter"/>
</dbReference>
<evidence type="ECO:0000259" key="2">
    <source>
        <dbReference type="Pfam" id="PF00294"/>
    </source>
</evidence>
<sequence>MGDTKKMINTIFLALDGSTHACNTQQCGGGVGRNMAEALWRLRGGRTRLLTAIGDDADGQYLDNIAPGMLLDGCIIKNGCTPSYAVMLDSRGECLIGLGDMELHKHITPELVNKHIKVFEDASLIVLDGNAPQATIDHVLALCKRLNKPGICKVGCIAKDYRP</sequence>
<feature type="domain" description="Carbohydrate kinase PfkB" evidence="2">
    <location>
        <begin position="20"/>
        <end position="149"/>
    </location>
</feature>
<keyword evidence="4" id="KW-1185">Reference proteome</keyword>
<dbReference type="SUPFAM" id="SSF53613">
    <property type="entry name" value="Ribokinase-like"/>
    <property type="match status" value="1"/>
</dbReference>
<dbReference type="Pfam" id="PF00294">
    <property type="entry name" value="PfkB"/>
    <property type="match status" value="1"/>
</dbReference>
<dbReference type="Gene3D" id="3.40.1190.20">
    <property type="match status" value="1"/>
</dbReference>
<dbReference type="PANTHER" id="PTHR42909:SF1">
    <property type="entry name" value="CARBOHYDRATE KINASE PFKB DOMAIN-CONTAINING PROTEIN"/>
    <property type="match status" value="1"/>
</dbReference>
<dbReference type="GO" id="GO:0006796">
    <property type="term" value="P:phosphate-containing compound metabolic process"/>
    <property type="evidence" value="ECO:0007669"/>
    <property type="project" value="UniProtKB-ARBA"/>
</dbReference>
<reference evidence="3 4" key="1">
    <citation type="submission" date="2020-04" db="EMBL/GenBank/DDBJ databases">
        <authorList>
            <person name="Wallbank WR R."/>
            <person name="Pardo Diaz C."/>
            <person name="Kozak K."/>
            <person name="Martin S."/>
            <person name="Jiggins C."/>
            <person name="Moest M."/>
            <person name="Warren A I."/>
            <person name="Byers J.R.P. K."/>
            <person name="Montejo-Kovacevich G."/>
            <person name="Yen C E."/>
        </authorList>
    </citation>
    <scope>NUCLEOTIDE SEQUENCE [LARGE SCALE GENOMIC DNA]</scope>
</reference>
<dbReference type="OrthoDB" id="198885at2759"/>
<keyword evidence="1" id="KW-0479">Metal-binding</keyword>
<dbReference type="GO" id="GO:0005737">
    <property type="term" value="C:cytoplasm"/>
    <property type="evidence" value="ECO:0007669"/>
    <property type="project" value="TreeGrafter"/>
</dbReference>
<dbReference type="GO" id="GO:0016798">
    <property type="term" value="F:hydrolase activity, acting on glycosyl bonds"/>
    <property type="evidence" value="ECO:0007669"/>
    <property type="project" value="TreeGrafter"/>
</dbReference>